<keyword evidence="1 6" id="KW-0597">Phosphoprotein</keyword>
<dbReference type="GO" id="GO:0006355">
    <property type="term" value="P:regulation of DNA-templated transcription"/>
    <property type="evidence" value="ECO:0007669"/>
    <property type="project" value="TreeGrafter"/>
</dbReference>
<feature type="domain" description="Response regulatory" evidence="7">
    <location>
        <begin position="10"/>
        <end position="128"/>
    </location>
</feature>
<proteinExistence type="predicted"/>
<gene>
    <name evidence="8" type="ORF">CES85_4957</name>
</gene>
<dbReference type="RefSeq" id="WP_095444978.1">
    <property type="nucleotide sequence ID" value="NZ_CP022603.1"/>
</dbReference>
<dbReference type="GO" id="GO:0032993">
    <property type="term" value="C:protein-DNA complex"/>
    <property type="evidence" value="ECO:0007669"/>
    <property type="project" value="TreeGrafter"/>
</dbReference>
<evidence type="ECO:0000256" key="5">
    <source>
        <dbReference type="ARBA" id="ARBA00023163"/>
    </source>
</evidence>
<dbReference type="SMART" id="SM00448">
    <property type="entry name" value="REC"/>
    <property type="match status" value="1"/>
</dbReference>
<dbReference type="InterPro" id="IPR036390">
    <property type="entry name" value="WH_DNA-bd_sf"/>
</dbReference>
<dbReference type="GO" id="GO:0000976">
    <property type="term" value="F:transcription cis-regulatory region binding"/>
    <property type="evidence" value="ECO:0007669"/>
    <property type="project" value="TreeGrafter"/>
</dbReference>
<dbReference type="SUPFAM" id="SSF46785">
    <property type="entry name" value="Winged helix' DNA-binding domain"/>
    <property type="match status" value="1"/>
</dbReference>
<dbReference type="PROSITE" id="PS01117">
    <property type="entry name" value="HTH_MARR_1"/>
    <property type="match status" value="1"/>
</dbReference>
<dbReference type="GO" id="GO:0000156">
    <property type="term" value="F:phosphorelay response regulator activity"/>
    <property type="evidence" value="ECO:0007669"/>
    <property type="project" value="TreeGrafter"/>
</dbReference>
<dbReference type="InterPro" id="IPR036388">
    <property type="entry name" value="WH-like_DNA-bd_sf"/>
</dbReference>
<dbReference type="Proteomes" id="UP000215256">
    <property type="component" value="Chromosome 2"/>
</dbReference>
<sequence length="303" mass="33885">MNIEAGISSTILLIDDEEPLLDVLSTALRNAGYDSLRASNAHGALKLLERTPEIDVVVSDIRMPGMDGIELIRTVRERYPDRVWLQIIFITGHATLDVSIEALRLSAADFLHKPVQGFEFITAINTAAKKAQELRTELNWRQEGNDRLSRLIEEVQKLGAVLNQASPDLNAAKLSASVADSRAFSKPSELPDTERLKELLRIRDVRAQFFPGKLFIDPAWHIMLELMESYLAGTNITAFSLFVVSGVPTATASRRLEEMESTGLVRRWVDPSDGRRQLVALTDAAVELMYSYLTALDHQMRKV</sequence>
<evidence type="ECO:0000256" key="2">
    <source>
        <dbReference type="ARBA" id="ARBA00023012"/>
    </source>
</evidence>
<dbReference type="EMBL" id="CP022603">
    <property type="protein sequence ID" value="ASV84165.1"/>
    <property type="molecule type" value="Genomic_DNA"/>
</dbReference>
<dbReference type="PROSITE" id="PS50110">
    <property type="entry name" value="RESPONSE_REGULATORY"/>
    <property type="match status" value="1"/>
</dbReference>
<keyword evidence="2" id="KW-0902">Two-component regulatory system</keyword>
<name>A0A248UBQ9_9HYPH</name>
<feature type="modified residue" description="4-aspartylphosphate" evidence="6">
    <location>
        <position position="60"/>
    </location>
</feature>
<dbReference type="SUPFAM" id="SSF52172">
    <property type="entry name" value="CheY-like"/>
    <property type="match status" value="1"/>
</dbReference>
<accession>A0A248UBQ9</accession>
<keyword evidence="5" id="KW-0804">Transcription</keyword>
<dbReference type="AlphaFoldDB" id="A0A248UBQ9"/>
<keyword evidence="4" id="KW-0238">DNA-binding</keyword>
<reference evidence="8 9" key="1">
    <citation type="submission" date="2017-07" db="EMBL/GenBank/DDBJ databases">
        <title>Phylogenetic study on the rhizospheric bacterium Ochrobactrum sp. A44.</title>
        <authorList>
            <person name="Krzyzanowska D.M."/>
            <person name="Ossowicki A."/>
            <person name="Rajewska M."/>
            <person name="Maciag T."/>
            <person name="Kaczynski Z."/>
            <person name="Czerwicka M."/>
            <person name="Jafra S."/>
        </authorList>
    </citation>
    <scope>NUCLEOTIDE SEQUENCE [LARGE SCALE GENOMIC DNA]</scope>
    <source>
        <strain evidence="8 9">A44</strain>
    </source>
</reference>
<dbReference type="Gene3D" id="1.10.10.10">
    <property type="entry name" value="Winged helix-like DNA-binding domain superfamily/Winged helix DNA-binding domain"/>
    <property type="match status" value="1"/>
</dbReference>
<evidence type="ECO:0000256" key="3">
    <source>
        <dbReference type="ARBA" id="ARBA00023015"/>
    </source>
</evidence>
<dbReference type="Gene3D" id="3.40.50.2300">
    <property type="match status" value="1"/>
</dbReference>
<dbReference type="InterPro" id="IPR011006">
    <property type="entry name" value="CheY-like_superfamily"/>
</dbReference>
<dbReference type="KEGG" id="och:CES85_4957"/>
<evidence type="ECO:0000256" key="6">
    <source>
        <dbReference type="PROSITE-ProRule" id="PRU00169"/>
    </source>
</evidence>
<dbReference type="InterPro" id="IPR023187">
    <property type="entry name" value="Tscrpt_reg_MarR-type_CS"/>
</dbReference>
<evidence type="ECO:0000313" key="8">
    <source>
        <dbReference type="EMBL" id="ASV84165.1"/>
    </source>
</evidence>
<dbReference type="InterPro" id="IPR001789">
    <property type="entry name" value="Sig_transdc_resp-reg_receiver"/>
</dbReference>
<dbReference type="GO" id="GO:0005829">
    <property type="term" value="C:cytosol"/>
    <property type="evidence" value="ECO:0007669"/>
    <property type="project" value="TreeGrafter"/>
</dbReference>
<protein>
    <submittedName>
        <fullName evidence="8">Response regulator</fullName>
    </submittedName>
</protein>
<evidence type="ECO:0000256" key="1">
    <source>
        <dbReference type="ARBA" id="ARBA00022553"/>
    </source>
</evidence>
<dbReference type="PANTHER" id="PTHR48111:SF1">
    <property type="entry name" value="TWO-COMPONENT RESPONSE REGULATOR ORR33"/>
    <property type="match status" value="1"/>
</dbReference>
<organism evidence="8 9">
    <name type="scientific">Ochrobactrum quorumnocens</name>
    <dbReference type="NCBI Taxonomy" id="271865"/>
    <lineage>
        <taxon>Bacteria</taxon>
        <taxon>Pseudomonadati</taxon>
        <taxon>Pseudomonadota</taxon>
        <taxon>Alphaproteobacteria</taxon>
        <taxon>Hyphomicrobiales</taxon>
        <taxon>Brucellaceae</taxon>
        <taxon>Brucella/Ochrobactrum group</taxon>
        <taxon>Ochrobactrum</taxon>
    </lineage>
</organism>
<keyword evidence="3" id="KW-0805">Transcription regulation</keyword>
<dbReference type="InterPro" id="IPR039420">
    <property type="entry name" value="WalR-like"/>
</dbReference>
<evidence type="ECO:0000313" key="9">
    <source>
        <dbReference type="Proteomes" id="UP000215256"/>
    </source>
</evidence>
<evidence type="ECO:0000259" key="7">
    <source>
        <dbReference type="PROSITE" id="PS50110"/>
    </source>
</evidence>
<evidence type="ECO:0000256" key="4">
    <source>
        <dbReference type="ARBA" id="ARBA00023125"/>
    </source>
</evidence>
<dbReference type="Pfam" id="PF00072">
    <property type="entry name" value="Response_reg"/>
    <property type="match status" value="1"/>
</dbReference>
<dbReference type="PANTHER" id="PTHR48111">
    <property type="entry name" value="REGULATOR OF RPOS"/>
    <property type="match status" value="1"/>
</dbReference>
<dbReference type="OrthoDB" id="9782896at2"/>